<gene>
    <name evidence="1" type="ORF">PXEA_LOCUS34966</name>
</gene>
<evidence type="ECO:0000313" key="2">
    <source>
        <dbReference type="Proteomes" id="UP000784294"/>
    </source>
</evidence>
<dbReference type="Proteomes" id="UP000784294">
    <property type="component" value="Unassembled WGS sequence"/>
</dbReference>
<accession>A0A3S5FH08</accession>
<dbReference type="AlphaFoldDB" id="A0A3S5FH08"/>
<evidence type="ECO:0000313" key="1">
    <source>
        <dbReference type="EMBL" id="VEL41526.1"/>
    </source>
</evidence>
<dbReference type="EMBL" id="CAAALY010269738">
    <property type="protein sequence ID" value="VEL41526.1"/>
    <property type="molecule type" value="Genomic_DNA"/>
</dbReference>
<sequence>MYRSQNKLIKVPFNRCFELIFASSKSLLGTTFLAIVNMLSSGLEPLTECSLTRLSDTVDGTVSEKCHHWHRKIQIRVVSILSIEDTKLWFRSSVNPLERCA</sequence>
<organism evidence="1 2">
    <name type="scientific">Protopolystoma xenopodis</name>
    <dbReference type="NCBI Taxonomy" id="117903"/>
    <lineage>
        <taxon>Eukaryota</taxon>
        <taxon>Metazoa</taxon>
        <taxon>Spiralia</taxon>
        <taxon>Lophotrochozoa</taxon>
        <taxon>Platyhelminthes</taxon>
        <taxon>Monogenea</taxon>
        <taxon>Polyopisthocotylea</taxon>
        <taxon>Polystomatidea</taxon>
        <taxon>Polystomatidae</taxon>
        <taxon>Protopolystoma</taxon>
    </lineage>
</organism>
<proteinExistence type="predicted"/>
<reference evidence="1" key="1">
    <citation type="submission" date="2018-11" db="EMBL/GenBank/DDBJ databases">
        <authorList>
            <consortium name="Pathogen Informatics"/>
        </authorList>
    </citation>
    <scope>NUCLEOTIDE SEQUENCE</scope>
</reference>
<comment type="caution">
    <text evidence="1">The sequence shown here is derived from an EMBL/GenBank/DDBJ whole genome shotgun (WGS) entry which is preliminary data.</text>
</comment>
<name>A0A3S5FH08_9PLAT</name>
<keyword evidence="2" id="KW-1185">Reference proteome</keyword>
<protein>
    <submittedName>
        <fullName evidence="1">Uncharacterized protein</fullName>
    </submittedName>
</protein>